<dbReference type="SUPFAM" id="SSF50249">
    <property type="entry name" value="Nucleic acid-binding proteins"/>
    <property type="match status" value="1"/>
</dbReference>
<dbReference type="EMBL" id="OY288114">
    <property type="protein sequence ID" value="CAJ0891603.1"/>
    <property type="molecule type" value="Genomic_DNA"/>
</dbReference>
<evidence type="ECO:0000256" key="6">
    <source>
        <dbReference type="ARBA" id="ARBA00022723"/>
    </source>
</evidence>
<dbReference type="SUPFAM" id="SSF47781">
    <property type="entry name" value="RuvA domain 2-like"/>
    <property type="match status" value="1"/>
</dbReference>
<dbReference type="AlphaFoldDB" id="A0AA48M553"/>
<dbReference type="FunFam" id="3.30.470.30:FF:000001">
    <property type="entry name" value="DNA ligase"/>
    <property type="match status" value="1"/>
</dbReference>
<dbReference type="FunFam" id="2.40.50.140:FF:000012">
    <property type="entry name" value="DNA ligase"/>
    <property type="match status" value="1"/>
</dbReference>
<dbReference type="PANTHER" id="PTHR23389:SF9">
    <property type="entry name" value="DNA LIGASE"/>
    <property type="match status" value="1"/>
</dbReference>
<gene>
    <name evidence="14" type="primary">ligA</name>
    <name evidence="14" type="ORF">AMST5_04147</name>
</gene>
<keyword evidence="11" id="KW-0234">DNA repair</keyword>
<dbReference type="Pfam" id="PF03119">
    <property type="entry name" value="DNA_ligase_ZBD"/>
    <property type="match status" value="1"/>
</dbReference>
<evidence type="ECO:0000256" key="12">
    <source>
        <dbReference type="ARBA" id="ARBA00034005"/>
    </source>
</evidence>
<evidence type="ECO:0000256" key="8">
    <source>
        <dbReference type="ARBA" id="ARBA00022833"/>
    </source>
</evidence>
<evidence type="ECO:0000259" key="13">
    <source>
        <dbReference type="PROSITE" id="PS50172"/>
    </source>
</evidence>
<dbReference type="InterPro" id="IPR001357">
    <property type="entry name" value="BRCT_dom"/>
</dbReference>
<dbReference type="Pfam" id="PF01653">
    <property type="entry name" value="DNA_ligase_aden"/>
    <property type="match status" value="1"/>
</dbReference>
<dbReference type="SMART" id="SM00532">
    <property type="entry name" value="LIGANc"/>
    <property type="match status" value="1"/>
</dbReference>
<evidence type="ECO:0000313" key="14">
    <source>
        <dbReference type="EMBL" id="CAJ0891603.1"/>
    </source>
</evidence>
<keyword evidence="6" id="KW-0479">Metal-binding</keyword>
<dbReference type="Pfam" id="PF12826">
    <property type="entry name" value="HHH_2"/>
    <property type="match status" value="1"/>
</dbReference>
<dbReference type="PIRSF" id="PIRSF001604">
    <property type="entry name" value="LigA"/>
    <property type="match status" value="1"/>
</dbReference>
<dbReference type="FunFam" id="1.10.150.20:FF:000007">
    <property type="entry name" value="DNA ligase"/>
    <property type="match status" value="1"/>
</dbReference>
<dbReference type="Pfam" id="PF03120">
    <property type="entry name" value="OB_DNA_ligase"/>
    <property type="match status" value="1"/>
</dbReference>
<dbReference type="InterPro" id="IPR041663">
    <property type="entry name" value="DisA/LigA_HHH"/>
</dbReference>
<dbReference type="Gene3D" id="1.10.287.610">
    <property type="entry name" value="Helix hairpin bin"/>
    <property type="match status" value="1"/>
</dbReference>
<keyword evidence="7" id="KW-0227">DNA damage</keyword>
<keyword evidence="4 14" id="KW-0436">Ligase</keyword>
<feature type="domain" description="BRCT" evidence="13">
    <location>
        <begin position="626"/>
        <end position="705"/>
    </location>
</feature>
<evidence type="ECO:0000256" key="9">
    <source>
        <dbReference type="ARBA" id="ARBA00022842"/>
    </source>
</evidence>
<dbReference type="GO" id="GO:0006260">
    <property type="term" value="P:DNA replication"/>
    <property type="evidence" value="ECO:0007669"/>
    <property type="project" value="UniProtKB-KW"/>
</dbReference>
<evidence type="ECO:0000256" key="7">
    <source>
        <dbReference type="ARBA" id="ARBA00022763"/>
    </source>
</evidence>
<dbReference type="NCBIfam" id="TIGR00575">
    <property type="entry name" value="dnlj"/>
    <property type="match status" value="1"/>
</dbReference>
<comment type="cofactor">
    <cofactor evidence="1">
        <name>Mg(2+)</name>
        <dbReference type="ChEBI" id="CHEBI:18420"/>
    </cofactor>
</comment>
<dbReference type="Pfam" id="PF00533">
    <property type="entry name" value="BRCT"/>
    <property type="match status" value="1"/>
</dbReference>
<sequence length="705" mass="77355">MTRKSASDLTPIESLSLRQARAEHARLGDEIAEYDRAYYQEDAPLVPDADYDALRRRYEELEKAFPELATSESLTKKVGAKPSEKFAKVKHAVPMLSLGNVFSDEEVGDFVARVRRFLGLAEDAIVACTAEPKIDGLSCSLRYENGRLVQAATRGDGFEGEDVTANIRTLKEVPQKLHDGAPEILEVRGEVYMTHADFAALNARQQAAGKALFANPRNAAAGSLRQLDPTITAARPLHFFAYGWGEVSALPAKTQWGALEAFKAYGLKVNSRTKLCKSVAEMLSHYHAIEAQRATLGYDIDGVVYKVDDILLQERLGFVSRAPRWAVAHKFPAERATTILRDIEIQVGRTGALTPVARLEPVTVGGVVVANATLHNEDEIARKDIRVGDTVVVQRAGDVIPQIVEVVEEKRPAHTKPYQFPHVCPVCGSAALREIDEKTGEADVVRRCTGSLICPAQAVERLKHFASRNAFDIEGLGDKQIEFFYDEKLIKTPSDIFTLEARDRQSLTKIKNREGFGETSVRNLFAAIEARRTIAINRFIFALGIRHIGETNARRLARHFGDFEQLRETARDAAPGTEARARIDCIDGIGPAVAEALHDFFAEPHNEKELDALLAQVTLEPMPEVASASPVAGKTVVFTGSLERLTRDEAKAQADRFGAKVAASVSKKTDLVVAGPGAGSKLAKAQELGIEIISEDEWFRRTGQG</sequence>
<dbReference type="InterPro" id="IPR018239">
    <property type="entry name" value="DNA_ligase_AS"/>
</dbReference>
<dbReference type="SUPFAM" id="SSF52113">
    <property type="entry name" value="BRCT domain"/>
    <property type="match status" value="1"/>
</dbReference>
<evidence type="ECO:0000256" key="10">
    <source>
        <dbReference type="ARBA" id="ARBA00023027"/>
    </source>
</evidence>
<dbReference type="Gene3D" id="2.40.50.140">
    <property type="entry name" value="Nucleic acid-binding proteins"/>
    <property type="match status" value="1"/>
</dbReference>
<dbReference type="InterPro" id="IPR033136">
    <property type="entry name" value="DNA_ligase_CS"/>
</dbReference>
<dbReference type="Gene3D" id="3.40.50.10190">
    <property type="entry name" value="BRCT domain"/>
    <property type="match status" value="1"/>
</dbReference>
<proteinExistence type="inferred from homology"/>
<dbReference type="InterPro" id="IPR004150">
    <property type="entry name" value="NAD_DNA_ligase_OB"/>
</dbReference>
<dbReference type="InterPro" id="IPR013839">
    <property type="entry name" value="DNAligase_adenylation"/>
</dbReference>
<dbReference type="Gene3D" id="3.30.470.30">
    <property type="entry name" value="DNA ligase/mRNA capping enzyme"/>
    <property type="match status" value="1"/>
</dbReference>
<evidence type="ECO:0000256" key="4">
    <source>
        <dbReference type="ARBA" id="ARBA00022598"/>
    </source>
</evidence>
<comment type="catalytic activity">
    <reaction evidence="12">
        <text>NAD(+) + (deoxyribonucleotide)n-3'-hydroxyl + 5'-phospho-(deoxyribonucleotide)m = (deoxyribonucleotide)n+m + AMP + beta-nicotinamide D-nucleotide.</text>
        <dbReference type="EC" id="6.5.1.2"/>
    </reaction>
</comment>
<dbReference type="GO" id="GO:0046872">
    <property type="term" value="F:metal ion binding"/>
    <property type="evidence" value="ECO:0007669"/>
    <property type="project" value="UniProtKB-KW"/>
</dbReference>
<evidence type="ECO:0000256" key="5">
    <source>
        <dbReference type="ARBA" id="ARBA00022705"/>
    </source>
</evidence>
<dbReference type="PANTHER" id="PTHR23389">
    <property type="entry name" value="CHROMOSOME TRANSMISSION FIDELITY FACTOR 18"/>
    <property type="match status" value="1"/>
</dbReference>
<keyword evidence="10" id="KW-0520">NAD</keyword>
<dbReference type="PROSITE" id="PS01055">
    <property type="entry name" value="DNA_LIGASE_N1"/>
    <property type="match status" value="1"/>
</dbReference>
<reference evidence="14" key="1">
    <citation type="submission" date="2023-07" db="EMBL/GenBank/DDBJ databases">
        <authorList>
            <person name="Pelsma A.J. K."/>
        </authorList>
    </citation>
    <scope>NUCLEOTIDE SEQUENCE</scope>
</reference>
<evidence type="ECO:0000256" key="11">
    <source>
        <dbReference type="ARBA" id="ARBA00023204"/>
    </source>
</evidence>
<keyword evidence="5" id="KW-0235">DNA replication</keyword>
<protein>
    <recommendedName>
        <fullName evidence="3">DNA ligase (NAD(+))</fullName>
        <ecNumber evidence="3">6.5.1.2</ecNumber>
    </recommendedName>
</protein>
<dbReference type="Gene3D" id="1.10.150.20">
    <property type="entry name" value="5' to 3' exonuclease, C-terminal subdomain"/>
    <property type="match status" value="2"/>
</dbReference>
<dbReference type="SUPFAM" id="SSF56091">
    <property type="entry name" value="DNA ligase/mRNA capping enzyme, catalytic domain"/>
    <property type="match status" value="1"/>
</dbReference>
<dbReference type="InterPro" id="IPR010994">
    <property type="entry name" value="RuvA_2-like"/>
</dbReference>
<dbReference type="GO" id="GO:0003911">
    <property type="term" value="F:DNA ligase (NAD+) activity"/>
    <property type="evidence" value="ECO:0007669"/>
    <property type="project" value="UniProtKB-EC"/>
</dbReference>
<keyword evidence="8" id="KW-0862">Zinc</keyword>
<dbReference type="SMART" id="SM00292">
    <property type="entry name" value="BRCT"/>
    <property type="match status" value="1"/>
</dbReference>
<dbReference type="Gene3D" id="6.20.10.30">
    <property type="match status" value="1"/>
</dbReference>
<name>A0AA48M553_9ZZZZ</name>
<comment type="function">
    <text evidence="2">DNA ligase that catalyzes the formation of phosphodiester linkages between 5'-phosphoryl and 3'-hydroxyl groups in double-stranded DNA using NAD as a coenzyme and as the energy source for the reaction. It is essential for DNA replication and repair of damaged DNA.</text>
</comment>
<dbReference type="HAMAP" id="MF_01588">
    <property type="entry name" value="DNA_ligase_A"/>
    <property type="match status" value="1"/>
</dbReference>
<dbReference type="InterPro" id="IPR036420">
    <property type="entry name" value="BRCT_dom_sf"/>
</dbReference>
<accession>A0AA48M553</accession>
<dbReference type="InterPro" id="IPR001679">
    <property type="entry name" value="DNA_ligase"/>
</dbReference>
<evidence type="ECO:0000256" key="1">
    <source>
        <dbReference type="ARBA" id="ARBA00001946"/>
    </source>
</evidence>
<dbReference type="PROSITE" id="PS01056">
    <property type="entry name" value="DNA_LIGASE_N2"/>
    <property type="match status" value="1"/>
</dbReference>
<dbReference type="CDD" id="cd17748">
    <property type="entry name" value="BRCT_DNA_ligase_like"/>
    <property type="match status" value="1"/>
</dbReference>
<dbReference type="InterPro" id="IPR013840">
    <property type="entry name" value="DNAligase_N"/>
</dbReference>
<dbReference type="EC" id="6.5.1.2" evidence="3"/>
<evidence type="ECO:0000256" key="2">
    <source>
        <dbReference type="ARBA" id="ARBA00004067"/>
    </source>
</evidence>
<organism evidence="14">
    <name type="scientific">freshwater sediment metagenome</name>
    <dbReference type="NCBI Taxonomy" id="556182"/>
    <lineage>
        <taxon>unclassified sequences</taxon>
        <taxon>metagenomes</taxon>
        <taxon>ecological metagenomes</taxon>
    </lineage>
</organism>
<dbReference type="CDD" id="cd00114">
    <property type="entry name" value="LIGANc"/>
    <property type="match status" value="1"/>
</dbReference>
<dbReference type="GO" id="GO:0006281">
    <property type="term" value="P:DNA repair"/>
    <property type="evidence" value="ECO:0007669"/>
    <property type="project" value="UniProtKB-KW"/>
</dbReference>
<dbReference type="PROSITE" id="PS50172">
    <property type="entry name" value="BRCT"/>
    <property type="match status" value="1"/>
</dbReference>
<dbReference type="NCBIfam" id="NF005932">
    <property type="entry name" value="PRK07956.1"/>
    <property type="match status" value="1"/>
</dbReference>
<dbReference type="InterPro" id="IPR012340">
    <property type="entry name" value="NA-bd_OB-fold"/>
</dbReference>
<evidence type="ECO:0000256" key="3">
    <source>
        <dbReference type="ARBA" id="ARBA00012722"/>
    </source>
</evidence>
<dbReference type="InterPro" id="IPR004149">
    <property type="entry name" value="Znf_DNAligase_C4"/>
</dbReference>
<dbReference type="GO" id="GO:0005829">
    <property type="term" value="C:cytosol"/>
    <property type="evidence" value="ECO:0007669"/>
    <property type="project" value="TreeGrafter"/>
</dbReference>
<keyword evidence="9" id="KW-0460">Magnesium</keyword>